<dbReference type="EMBL" id="LDPH01000031">
    <property type="protein sequence ID" value="KLV22351.1"/>
    <property type="molecule type" value="Genomic_DNA"/>
</dbReference>
<name>A0A0J1I8N8_NIACI</name>
<dbReference type="GeneID" id="56350636"/>
<dbReference type="AlphaFoldDB" id="A0A0J1I8N8"/>
<accession>A0A0J1I8N8</accession>
<gene>
    <name evidence="1" type="ORF">ABW02_21415</name>
</gene>
<dbReference type="PATRIC" id="fig|1397.4.peg.3401"/>
<protein>
    <submittedName>
        <fullName evidence="1">Post-transcriptional regulator</fullName>
    </submittedName>
</protein>
<dbReference type="OrthoDB" id="2990595at2"/>
<comment type="caution">
    <text evidence="1">The sequence shown here is derived from an EMBL/GenBank/DDBJ whole genome shotgun (WGS) entry which is preliminary data.</text>
</comment>
<proteinExistence type="predicted"/>
<keyword evidence="2" id="KW-1185">Reference proteome</keyword>
<dbReference type="Proteomes" id="UP000036045">
    <property type="component" value="Unassembled WGS sequence"/>
</dbReference>
<evidence type="ECO:0000313" key="2">
    <source>
        <dbReference type="Proteomes" id="UP000036045"/>
    </source>
</evidence>
<organism evidence="1 2">
    <name type="scientific">Niallia circulans</name>
    <name type="common">Bacillus circulans</name>
    <dbReference type="NCBI Taxonomy" id="1397"/>
    <lineage>
        <taxon>Bacteria</taxon>
        <taxon>Bacillati</taxon>
        <taxon>Bacillota</taxon>
        <taxon>Bacilli</taxon>
        <taxon>Bacillales</taxon>
        <taxon>Bacillaceae</taxon>
        <taxon>Niallia</taxon>
    </lineage>
</organism>
<reference evidence="1 2" key="1">
    <citation type="submission" date="2015-05" db="EMBL/GenBank/DDBJ databases">
        <title>Whole genome sequence and identification of bacterial endophytes from Costus igneus.</title>
        <authorList>
            <person name="Lee Y.P."/>
            <person name="Gan H.M."/>
            <person name="Eng W."/>
            <person name="Wheatley M.S."/>
            <person name="Caraballo A."/>
            <person name="Polter S."/>
            <person name="Savka M.A."/>
            <person name="Hudson A.O."/>
        </authorList>
    </citation>
    <scope>NUCLEOTIDE SEQUENCE [LARGE SCALE GENOMIC DNA]</scope>
    <source>
        <strain evidence="1 2">RIT379</strain>
    </source>
</reference>
<dbReference type="InterPro" id="IPR025716">
    <property type="entry name" value="Post-transcriptional_regulator"/>
</dbReference>
<evidence type="ECO:0000313" key="1">
    <source>
        <dbReference type="EMBL" id="KLV22351.1"/>
    </source>
</evidence>
<sequence length="101" mass="11931">MSSTSTHIYDQYRSQVKPVLNSKLEEFHLLGYETIKEDELWAFLTNKKWRKPAQDIRISELVQDILNVKVVDYMNFATIEAYKTADLFSVLSEEEKKELLK</sequence>
<dbReference type="RefSeq" id="WP_047944304.1">
    <property type="nucleotide sequence ID" value="NZ_CP053989.1"/>
</dbReference>
<dbReference type="Pfam" id="PF13797">
    <property type="entry name" value="Post_transc_reg"/>
    <property type="match status" value="1"/>
</dbReference>